<dbReference type="RefSeq" id="WP_244165358.1">
    <property type="nucleotide sequence ID" value="NZ_FOMH01000005.1"/>
</dbReference>
<feature type="chain" id="PRO_5011532108" description="Tissue inhibitor of metalloproteinase" evidence="1">
    <location>
        <begin position="20"/>
        <end position="172"/>
    </location>
</feature>
<name>A0A1I1Q5G9_9FLAO</name>
<evidence type="ECO:0008006" key="4">
    <source>
        <dbReference type="Google" id="ProtNLM"/>
    </source>
</evidence>
<evidence type="ECO:0000313" key="3">
    <source>
        <dbReference type="Proteomes" id="UP000199672"/>
    </source>
</evidence>
<dbReference type="AlphaFoldDB" id="A0A1I1Q5G9"/>
<gene>
    <name evidence="2" type="ORF">SAMN05216297_10591</name>
</gene>
<reference evidence="3" key="1">
    <citation type="submission" date="2016-10" db="EMBL/GenBank/DDBJ databases">
        <authorList>
            <person name="Varghese N."/>
            <person name="Submissions S."/>
        </authorList>
    </citation>
    <scope>NUCLEOTIDE SEQUENCE [LARGE SCALE GENOMIC DNA]</scope>
    <source>
        <strain evidence="3">CGMCC 1.10370</strain>
    </source>
</reference>
<accession>A0A1I1Q5G9</accession>
<protein>
    <recommendedName>
        <fullName evidence="4">Tissue inhibitor of metalloproteinase</fullName>
    </recommendedName>
</protein>
<feature type="signal peptide" evidence="1">
    <location>
        <begin position="1"/>
        <end position="19"/>
    </location>
</feature>
<evidence type="ECO:0000256" key="1">
    <source>
        <dbReference type="SAM" id="SignalP"/>
    </source>
</evidence>
<keyword evidence="1" id="KW-0732">Signal</keyword>
<proteinExistence type="predicted"/>
<dbReference type="EMBL" id="FOMH01000005">
    <property type="protein sequence ID" value="SFD17237.1"/>
    <property type="molecule type" value="Genomic_DNA"/>
</dbReference>
<sequence length="172" mass="19573">MKVILIVLCFFTASFSVNAQAKVITSVNDAGDVATYELDCSVKFQSLAKGLRYNITRHEFKGPEMKNSYRLLLVMDGFYSKTLNSAMTISAVLSDGTVLDAKKTIEDDGFFDGACTLRIKDPQALLKTDIDKVIVHAEKMWFILFRRRIRLFLKRILKMLLMQSKGSEILRF</sequence>
<evidence type="ECO:0000313" key="2">
    <source>
        <dbReference type="EMBL" id="SFD17237.1"/>
    </source>
</evidence>
<dbReference type="Proteomes" id="UP000199672">
    <property type="component" value="Unassembled WGS sequence"/>
</dbReference>
<organism evidence="2 3">
    <name type="scientific">Flavobacterium phragmitis</name>
    <dbReference type="NCBI Taxonomy" id="739143"/>
    <lineage>
        <taxon>Bacteria</taxon>
        <taxon>Pseudomonadati</taxon>
        <taxon>Bacteroidota</taxon>
        <taxon>Flavobacteriia</taxon>
        <taxon>Flavobacteriales</taxon>
        <taxon>Flavobacteriaceae</taxon>
        <taxon>Flavobacterium</taxon>
    </lineage>
</organism>
<keyword evidence="3" id="KW-1185">Reference proteome</keyword>